<accession>A0ABP7CXT9</accession>
<comment type="caution">
    <text evidence="1">The sequence shown here is derived from an EMBL/GenBank/DDBJ whole genome shotgun (WGS) entry which is preliminary data.</text>
</comment>
<proteinExistence type="predicted"/>
<sequence>MRWDSLFADLEAQLEAEAVHDRAAEVQEMVRIEKSQVALAARLVAWVGQSVDATTLGGQRFSGVLSHVGTGWITLGAAPLEYLLLTSAVRSLVADGERVAPESDLRQTKISLRMALRAVARDRAPVTIYAVDGSAAATGTVDYVGVDFIQIAAHSVGEYVSNSRIVARHVLPLSGVAALQRTV</sequence>
<protein>
    <recommendedName>
        <fullName evidence="3">DUF222 domain-containing protein</fullName>
    </recommendedName>
</protein>
<dbReference type="Proteomes" id="UP001501536">
    <property type="component" value="Unassembled WGS sequence"/>
</dbReference>
<reference evidence="2" key="1">
    <citation type="journal article" date="2019" name="Int. J. Syst. Evol. Microbiol.">
        <title>The Global Catalogue of Microorganisms (GCM) 10K type strain sequencing project: providing services to taxonomists for standard genome sequencing and annotation.</title>
        <authorList>
            <consortium name="The Broad Institute Genomics Platform"/>
            <consortium name="The Broad Institute Genome Sequencing Center for Infectious Disease"/>
            <person name="Wu L."/>
            <person name="Ma J."/>
        </authorList>
    </citation>
    <scope>NUCLEOTIDE SEQUENCE [LARGE SCALE GENOMIC DNA]</scope>
    <source>
        <strain evidence="2">JCM 16961</strain>
    </source>
</reference>
<evidence type="ECO:0008006" key="3">
    <source>
        <dbReference type="Google" id="ProtNLM"/>
    </source>
</evidence>
<evidence type="ECO:0000313" key="2">
    <source>
        <dbReference type="Proteomes" id="UP001501536"/>
    </source>
</evidence>
<evidence type="ECO:0000313" key="1">
    <source>
        <dbReference type="EMBL" id="GAA3696597.1"/>
    </source>
</evidence>
<organism evidence="1 2">
    <name type="scientific">Zhihengliuella alba</name>
    <dbReference type="NCBI Taxonomy" id="547018"/>
    <lineage>
        <taxon>Bacteria</taxon>
        <taxon>Bacillati</taxon>
        <taxon>Actinomycetota</taxon>
        <taxon>Actinomycetes</taxon>
        <taxon>Micrococcales</taxon>
        <taxon>Micrococcaceae</taxon>
        <taxon>Zhihengliuella</taxon>
    </lineage>
</organism>
<keyword evidence="2" id="KW-1185">Reference proteome</keyword>
<dbReference type="EMBL" id="BAABCJ010000001">
    <property type="protein sequence ID" value="GAA3696597.1"/>
    <property type="molecule type" value="Genomic_DNA"/>
</dbReference>
<dbReference type="RefSeq" id="WP_344879972.1">
    <property type="nucleotide sequence ID" value="NZ_BAABCJ010000001.1"/>
</dbReference>
<gene>
    <name evidence="1" type="ORF">GCM10022377_06830</name>
</gene>
<name>A0ABP7CXT9_9MICC</name>